<keyword evidence="1 2" id="KW-0500">Molybdenum</keyword>
<comment type="caution">
    <text evidence="4">The sequence shown here is derived from an EMBL/GenBank/DDBJ whole genome shotgun (WGS) entry which is preliminary data.</text>
</comment>
<feature type="domain" description="Mop" evidence="3">
    <location>
        <begin position="64"/>
        <end position="129"/>
    </location>
</feature>
<dbReference type="PROSITE" id="PS51866">
    <property type="entry name" value="MOP"/>
    <property type="match status" value="1"/>
</dbReference>
<dbReference type="InterPro" id="IPR004606">
    <property type="entry name" value="Mop_domain"/>
</dbReference>
<sequence>MNRLPGFVTGVHSADGIHLLQVSVGEHHCTTLTLGDAAPAGVGQQVVLGFRELDVALACDFVGDISIRNILPCRVTEVTLGALLARVALRCGQLRFHALITRQSALRLQLAPDMAVSALIKSHAMLLLQGGADD</sequence>
<reference evidence="5" key="1">
    <citation type="journal article" date="2019" name="Int. J. Syst. Evol. Microbiol.">
        <title>The Global Catalogue of Microorganisms (GCM) 10K type strain sequencing project: providing services to taxonomists for standard genome sequencing and annotation.</title>
        <authorList>
            <consortium name="The Broad Institute Genomics Platform"/>
            <consortium name="The Broad Institute Genome Sequencing Center for Infectious Disease"/>
            <person name="Wu L."/>
            <person name="Ma J."/>
        </authorList>
    </citation>
    <scope>NUCLEOTIDE SEQUENCE [LARGE SCALE GENOMIC DNA]</scope>
    <source>
        <strain evidence="5">KCTC 42742</strain>
    </source>
</reference>
<dbReference type="SUPFAM" id="SSF50331">
    <property type="entry name" value="MOP-like"/>
    <property type="match status" value="1"/>
</dbReference>
<proteinExistence type="predicted"/>
<dbReference type="Gene3D" id="2.40.50.100">
    <property type="match status" value="1"/>
</dbReference>
<dbReference type="EMBL" id="JBHRXN010000031">
    <property type="protein sequence ID" value="MFC3533182.1"/>
    <property type="molecule type" value="Genomic_DNA"/>
</dbReference>
<dbReference type="InterPro" id="IPR005116">
    <property type="entry name" value="Transp-assoc_OB_typ1"/>
</dbReference>
<evidence type="ECO:0000313" key="4">
    <source>
        <dbReference type="EMBL" id="MFC3533182.1"/>
    </source>
</evidence>
<evidence type="ECO:0000259" key="3">
    <source>
        <dbReference type="PROSITE" id="PS51866"/>
    </source>
</evidence>
<gene>
    <name evidence="4" type="ORF">ACFOLG_13435</name>
</gene>
<evidence type="ECO:0000256" key="2">
    <source>
        <dbReference type="PROSITE-ProRule" id="PRU01213"/>
    </source>
</evidence>
<dbReference type="Proteomes" id="UP001595741">
    <property type="component" value="Unassembled WGS sequence"/>
</dbReference>
<organism evidence="4 5">
    <name type="scientific">Vogesella facilis</name>
    <dbReference type="NCBI Taxonomy" id="1655232"/>
    <lineage>
        <taxon>Bacteria</taxon>
        <taxon>Pseudomonadati</taxon>
        <taxon>Pseudomonadota</taxon>
        <taxon>Betaproteobacteria</taxon>
        <taxon>Neisseriales</taxon>
        <taxon>Chromobacteriaceae</taxon>
        <taxon>Vogesella</taxon>
    </lineage>
</organism>
<evidence type="ECO:0000313" key="5">
    <source>
        <dbReference type="Proteomes" id="UP001595741"/>
    </source>
</evidence>
<name>A0ABV7RID4_9NEIS</name>
<protein>
    <submittedName>
        <fullName evidence="4">TOBE domain-containing protein</fullName>
    </submittedName>
</protein>
<accession>A0ABV7RID4</accession>
<evidence type="ECO:0000256" key="1">
    <source>
        <dbReference type="ARBA" id="ARBA00022505"/>
    </source>
</evidence>
<dbReference type="Pfam" id="PF03459">
    <property type="entry name" value="TOBE"/>
    <property type="match status" value="1"/>
</dbReference>
<dbReference type="RefSeq" id="WP_386092683.1">
    <property type="nucleotide sequence ID" value="NZ_JBHRXN010000031.1"/>
</dbReference>
<keyword evidence="5" id="KW-1185">Reference proteome</keyword>
<dbReference type="InterPro" id="IPR008995">
    <property type="entry name" value="Mo/tungstate-bd_C_term_dom"/>
</dbReference>